<comment type="pathway">
    <text evidence="4">Cofactor biosynthesis; tetrahydrofolylpolyglutamate biosynthesis.</text>
</comment>
<comment type="catalytic activity">
    <reaction evidence="19">
        <text>(6S)-5,6,7,8-tetrahydrofolyl-(gamma-L-Glu)(n) + L-glutamate + ATP = (6S)-5,6,7,8-tetrahydrofolyl-(gamma-L-Glu)(n+1) + ADP + phosphate + H(+)</text>
        <dbReference type="Rhea" id="RHEA:10580"/>
        <dbReference type="Rhea" id="RHEA-COMP:14738"/>
        <dbReference type="Rhea" id="RHEA-COMP:14740"/>
        <dbReference type="ChEBI" id="CHEBI:15378"/>
        <dbReference type="ChEBI" id="CHEBI:29985"/>
        <dbReference type="ChEBI" id="CHEBI:30616"/>
        <dbReference type="ChEBI" id="CHEBI:43474"/>
        <dbReference type="ChEBI" id="CHEBI:141005"/>
        <dbReference type="ChEBI" id="CHEBI:456216"/>
        <dbReference type="EC" id="6.3.2.17"/>
    </reaction>
</comment>
<proteinExistence type="inferred from homology"/>
<dbReference type="Gene3D" id="3.90.190.20">
    <property type="entry name" value="Mur ligase, C-terminal domain"/>
    <property type="match status" value="1"/>
</dbReference>
<dbReference type="FunCoup" id="A0A5Q0BK44">
    <property type="interactions" value="622"/>
</dbReference>
<evidence type="ECO:0000256" key="15">
    <source>
        <dbReference type="ARBA" id="ARBA00022909"/>
    </source>
</evidence>
<keyword evidence="13 23" id="KW-0067">ATP-binding</keyword>
<comment type="catalytic activity">
    <reaction evidence="20">
        <text>10-formyltetrahydrofolyl-(gamma-L-Glu)(n) + L-glutamate + ATP = 10-formyltetrahydrofolyl-(gamma-L-Glu)(n+1) + ADP + phosphate + H(+)</text>
        <dbReference type="Rhea" id="RHEA:51904"/>
        <dbReference type="Rhea" id="RHEA-COMP:13088"/>
        <dbReference type="Rhea" id="RHEA-COMP:14300"/>
        <dbReference type="ChEBI" id="CHEBI:15378"/>
        <dbReference type="ChEBI" id="CHEBI:29985"/>
        <dbReference type="ChEBI" id="CHEBI:30616"/>
        <dbReference type="ChEBI" id="CHEBI:43474"/>
        <dbReference type="ChEBI" id="CHEBI:134413"/>
        <dbReference type="ChEBI" id="CHEBI:456216"/>
        <dbReference type="EC" id="6.3.2.17"/>
    </reaction>
</comment>
<dbReference type="AlphaFoldDB" id="A0A5Q0BK44"/>
<name>A0A5Q0BK44_9GAMM</name>
<evidence type="ECO:0000256" key="20">
    <source>
        <dbReference type="ARBA" id="ARBA00047808"/>
    </source>
</evidence>
<evidence type="ECO:0000256" key="10">
    <source>
        <dbReference type="ARBA" id="ARBA00022598"/>
    </source>
</evidence>
<dbReference type="GO" id="GO:0004326">
    <property type="term" value="F:tetrahydrofolylpolyglutamate synthase activity"/>
    <property type="evidence" value="ECO:0007669"/>
    <property type="project" value="UniProtKB-EC"/>
</dbReference>
<gene>
    <name evidence="26" type="primary">folC</name>
    <name evidence="26" type="ORF">F6R98_08020</name>
</gene>
<dbReference type="SUPFAM" id="SSF53623">
    <property type="entry name" value="MurD-like peptide ligases, catalytic domain"/>
    <property type="match status" value="1"/>
</dbReference>
<dbReference type="Pfam" id="PF08245">
    <property type="entry name" value="Mur_ligase_M"/>
    <property type="match status" value="1"/>
</dbReference>
<evidence type="ECO:0000256" key="23">
    <source>
        <dbReference type="PIRNR" id="PIRNR001563"/>
    </source>
</evidence>
<dbReference type="InterPro" id="IPR013221">
    <property type="entry name" value="Mur_ligase_cen"/>
</dbReference>
<evidence type="ECO:0000256" key="2">
    <source>
        <dbReference type="ARBA" id="ARBA00002714"/>
    </source>
</evidence>
<dbReference type="NCBIfam" id="TIGR01499">
    <property type="entry name" value="folC"/>
    <property type="match status" value="1"/>
</dbReference>
<comment type="cofactor">
    <cofactor evidence="1">
        <name>Mg(2+)</name>
        <dbReference type="ChEBI" id="CHEBI:18420"/>
    </cofactor>
</comment>
<dbReference type="NCBIfam" id="NF008101">
    <property type="entry name" value="PRK10846.1"/>
    <property type="match status" value="1"/>
</dbReference>
<evidence type="ECO:0000256" key="5">
    <source>
        <dbReference type="ARBA" id="ARBA00008276"/>
    </source>
</evidence>
<evidence type="ECO:0000313" key="27">
    <source>
        <dbReference type="Proteomes" id="UP000325755"/>
    </source>
</evidence>
<organism evidence="26 27">
    <name type="scientific">Candidatus Methylospira mobilis</name>
    <dbReference type="NCBI Taxonomy" id="1808979"/>
    <lineage>
        <taxon>Bacteria</taxon>
        <taxon>Pseudomonadati</taxon>
        <taxon>Pseudomonadota</taxon>
        <taxon>Gammaproteobacteria</taxon>
        <taxon>Methylococcales</taxon>
        <taxon>Methylococcaceae</taxon>
        <taxon>Candidatus Methylospira</taxon>
    </lineage>
</organism>
<dbReference type="Gene3D" id="3.40.1190.10">
    <property type="entry name" value="Mur-like, catalytic domain"/>
    <property type="match status" value="1"/>
</dbReference>
<dbReference type="OrthoDB" id="9809356at2"/>
<dbReference type="GO" id="GO:0046654">
    <property type="term" value="P:tetrahydrofolate biosynthetic process"/>
    <property type="evidence" value="ECO:0007669"/>
    <property type="project" value="UniProtKB-UniPathway"/>
</dbReference>
<evidence type="ECO:0000256" key="21">
    <source>
        <dbReference type="ARBA" id="ARBA00049035"/>
    </source>
</evidence>
<sequence length="425" mass="45873">MRYEELSEWLDWQESLHPKSIDLGLTRVAGVHKKLHPGYEPPITLSVAGTNGKGSSVAMLEAILREQGYRTGVYTSPHLQVYNERIRIDGNMADDAALCATFDRIDQARADVTLSFFEFGTLAALDIFARERVDVQILEVGLGGRLDAVNILDADAALITSIGVDHVDWLGSTRDMIAMEKAGIFRPGKPAIVGDPNPPACLCSHAGVSLLGRDFGYELSGSVWNWRGLGAALDRLAWPAIPGRHQFMNAAAAIQMLRSLADLLPVSDQAIRNGLKNVRLPGRFQYFGGGSIPVLLDVAHNPQSAAALAGYLQEQFPGKTIRAVFSVMRDKDIHGIVDAVRGVVACWYLAPLKLDRAARGGDLSRLMQGMGVESIRNGYKTVAEAVGAAFSDAQPDDLIVVFGSFFLASEFLALDLQSGLISGSV</sequence>
<accession>A0A5Q0BK44</accession>
<evidence type="ECO:0000256" key="19">
    <source>
        <dbReference type="ARBA" id="ARBA00047493"/>
    </source>
</evidence>
<dbReference type="PIRSF" id="PIRSF001563">
    <property type="entry name" value="Folylpolyglu_synth"/>
    <property type="match status" value="1"/>
</dbReference>
<dbReference type="UniPathway" id="UPA00077">
    <property type="reaction ID" value="UER00157"/>
</dbReference>
<protein>
    <recommendedName>
        <fullName evidence="9">Dihydrofolate synthase/folylpolyglutamate synthase</fullName>
        <ecNumber evidence="7">6.3.2.12</ecNumber>
        <ecNumber evidence="8">6.3.2.17</ecNumber>
    </recommendedName>
    <alternativeName>
        <fullName evidence="18">Folylpoly-gamma-glutamate synthetase-dihydrofolate synthetase</fullName>
    </alternativeName>
    <alternativeName>
        <fullName evidence="16">Folylpolyglutamate synthetase</fullName>
    </alternativeName>
    <alternativeName>
        <fullName evidence="17">Tetrahydrofolylpolyglutamate synthase</fullName>
    </alternativeName>
</protein>
<keyword evidence="15" id="KW-0289">Folate biosynthesis</keyword>
<evidence type="ECO:0000259" key="25">
    <source>
        <dbReference type="Pfam" id="PF08245"/>
    </source>
</evidence>
<evidence type="ECO:0000256" key="4">
    <source>
        <dbReference type="ARBA" id="ARBA00005150"/>
    </source>
</evidence>
<comment type="subunit">
    <text evidence="6">Monomer.</text>
</comment>
<evidence type="ECO:0000256" key="12">
    <source>
        <dbReference type="ARBA" id="ARBA00022741"/>
    </source>
</evidence>
<evidence type="ECO:0000256" key="11">
    <source>
        <dbReference type="ARBA" id="ARBA00022723"/>
    </source>
</evidence>
<dbReference type="GO" id="GO:0046656">
    <property type="term" value="P:folic acid biosynthetic process"/>
    <property type="evidence" value="ECO:0007669"/>
    <property type="project" value="UniProtKB-KW"/>
</dbReference>
<dbReference type="EMBL" id="CP044205">
    <property type="protein sequence ID" value="QFY42571.1"/>
    <property type="molecule type" value="Genomic_DNA"/>
</dbReference>
<dbReference type="SUPFAM" id="SSF53244">
    <property type="entry name" value="MurD-like peptide ligases, peptide-binding domain"/>
    <property type="match status" value="1"/>
</dbReference>
<evidence type="ECO:0000256" key="18">
    <source>
        <dbReference type="ARBA" id="ARBA00032510"/>
    </source>
</evidence>
<dbReference type="Pfam" id="PF02875">
    <property type="entry name" value="Mur_ligase_C"/>
    <property type="match status" value="1"/>
</dbReference>
<evidence type="ECO:0000313" key="26">
    <source>
        <dbReference type="EMBL" id="QFY42571.1"/>
    </source>
</evidence>
<dbReference type="InParanoid" id="A0A5Q0BK44"/>
<keyword evidence="14" id="KW-0460">Magnesium</keyword>
<dbReference type="GO" id="GO:0005524">
    <property type="term" value="F:ATP binding"/>
    <property type="evidence" value="ECO:0007669"/>
    <property type="project" value="UniProtKB-KW"/>
</dbReference>
<dbReference type="InterPro" id="IPR036615">
    <property type="entry name" value="Mur_ligase_C_dom_sf"/>
</dbReference>
<reference evidence="26 27" key="1">
    <citation type="submission" date="2019-09" db="EMBL/GenBank/DDBJ databases">
        <title>Ecophysiology of the spiral-shaped methanotroph Methylospira mobilis as revealed by the complete genome sequence.</title>
        <authorList>
            <person name="Oshkin I.Y."/>
            <person name="Dedysh S.N."/>
            <person name="Miroshnikov K."/>
            <person name="Danilova O.V."/>
            <person name="Hakobyan A."/>
            <person name="Liesack W."/>
        </authorList>
    </citation>
    <scope>NUCLEOTIDE SEQUENCE [LARGE SCALE GENOMIC DNA]</scope>
    <source>
        <strain evidence="26 27">Shm1</strain>
    </source>
</reference>
<keyword evidence="10 23" id="KW-0436">Ligase</keyword>
<evidence type="ECO:0000256" key="13">
    <source>
        <dbReference type="ARBA" id="ARBA00022840"/>
    </source>
</evidence>
<comment type="catalytic activity">
    <reaction evidence="21">
        <text>(6R)-5,10-methylenetetrahydrofolyl-(gamma-L-Glu)(n) + L-glutamate + ATP = (6R)-5,10-methylenetetrahydrofolyl-(gamma-L-Glu)(n+1) + ADP + phosphate + H(+)</text>
        <dbReference type="Rhea" id="RHEA:51912"/>
        <dbReference type="Rhea" id="RHEA-COMP:13257"/>
        <dbReference type="Rhea" id="RHEA-COMP:13258"/>
        <dbReference type="ChEBI" id="CHEBI:15378"/>
        <dbReference type="ChEBI" id="CHEBI:29985"/>
        <dbReference type="ChEBI" id="CHEBI:30616"/>
        <dbReference type="ChEBI" id="CHEBI:43474"/>
        <dbReference type="ChEBI" id="CHEBI:136572"/>
        <dbReference type="ChEBI" id="CHEBI:456216"/>
        <dbReference type="EC" id="6.3.2.17"/>
    </reaction>
</comment>
<evidence type="ECO:0000256" key="7">
    <source>
        <dbReference type="ARBA" id="ARBA00013023"/>
    </source>
</evidence>
<evidence type="ECO:0000259" key="24">
    <source>
        <dbReference type="Pfam" id="PF02875"/>
    </source>
</evidence>
<dbReference type="InterPro" id="IPR004101">
    <property type="entry name" value="Mur_ligase_C"/>
</dbReference>
<evidence type="ECO:0000256" key="22">
    <source>
        <dbReference type="ARBA" id="ARBA00049161"/>
    </source>
</evidence>
<feature type="domain" description="Mur ligase C-terminal" evidence="24">
    <location>
        <begin position="282"/>
        <end position="405"/>
    </location>
</feature>
<dbReference type="GO" id="GO:0005737">
    <property type="term" value="C:cytoplasm"/>
    <property type="evidence" value="ECO:0007669"/>
    <property type="project" value="TreeGrafter"/>
</dbReference>
<evidence type="ECO:0000256" key="8">
    <source>
        <dbReference type="ARBA" id="ARBA00013025"/>
    </source>
</evidence>
<feature type="domain" description="Mur ligase central" evidence="25">
    <location>
        <begin position="47"/>
        <end position="186"/>
    </location>
</feature>
<evidence type="ECO:0000256" key="9">
    <source>
        <dbReference type="ARBA" id="ARBA00019357"/>
    </source>
</evidence>
<evidence type="ECO:0000256" key="6">
    <source>
        <dbReference type="ARBA" id="ARBA00011245"/>
    </source>
</evidence>
<dbReference type="InterPro" id="IPR036565">
    <property type="entry name" value="Mur-like_cat_sf"/>
</dbReference>
<dbReference type="PANTHER" id="PTHR11136">
    <property type="entry name" value="FOLYLPOLYGLUTAMATE SYNTHASE-RELATED"/>
    <property type="match status" value="1"/>
</dbReference>
<keyword evidence="12 23" id="KW-0547">Nucleotide-binding</keyword>
<comment type="similarity">
    <text evidence="5 23">Belongs to the folylpolyglutamate synthase family.</text>
</comment>
<dbReference type="PANTHER" id="PTHR11136:SF0">
    <property type="entry name" value="DIHYDROFOLATE SYNTHETASE-RELATED"/>
    <property type="match status" value="1"/>
</dbReference>
<dbReference type="RefSeq" id="WP_153248566.1">
    <property type="nucleotide sequence ID" value="NZ_CP044205.1"/>
</dbReference>
<dbReference type="GO" id="GO:0046872">
    <property type="term" value="F:metal ion binding"/>
    <property type="evidence" value="ECO:0007669"/>
    <property type="project" value="UniProtKB-KW"/>
</dbReference>
<evidence type="ECO:0000256" key="16">
    <source>
        <dbReference type="ARBA" id="ARBA00030048"/>
    </source>
</evidence>
<dbReference type="FunFam" id="3.40.1190.10:FF:000004">
    <property type="entry name" value="Dihydrofolate synthase/folylpolyglutamate synthase"/>
    <property type="match status" value="1"/>
</dbReference>
<comment type="function">
    <text evidence="2">Functions in two distinct reactions of the de novo folate biosynthetic pathway. Catalyzes the addition of a glutamate residue to dihydropteroate (7,8-dihydropteroate or H2Pte) to form dihydrofolate (7,8-dihydrofolate monoglutamate or H2Pte-Glu). Also catalyzes successive additions of L-glutamate to tetrahydrofolate or 10-formyltetrahydrofolate or 5,10-methylenetetrahydrofolate, leading to folylpolyglutamate derivatives.</text>
</comment>
<evidence type="ECO:0000256" key="3">
    <source>
        <dbReference type="ARBA" id="ARBA00004799"/>
    </source>
</evidence>
<evidence type="ECO:0000256" key="14">
    <source>
        <dbReference type="ARBA" id="ARBA00022842"/>
    </source>
</evidence>
<dbReference type="GO" id="GO:0008841">
    <property type="term" value="F:dihydrofolate synthase activity"/>
    <property type="evidence" value="ECO:0007669"/>
    <property type="project" value="UniProtKB-EC"/>
</dbReference>
<dbReference type="KEGG" id="mmob:F6R98_08020"/>
<comment type="pathway">
    <text evidence="3">Cofactor biosynthesis; tetrahydrofolate biosynthesis; 7,8-dihydrofolate from 2-amino-4-hydroxy-6-hydroxymethyl-7,8-dihydropteridine diphosphate and 4-aminobenzoate: step 2/2.</text>
</comment>
<comment type="catalytic activity">
    <reaction evidence="22">
        <text>7,8-dihydropteroate + L-glutamate + ATP = 7,8-dihydrofolate + ADP + phosphate + H(+)</text>
        <dbReference type="Rhea" id="RHEA:23584"/>
        <dbReference type="ChEBI" id="CHEBI:15378"/>
        <dbReference type="ChEBI" id="CHEBI:17839"/>
        <dbReference type="ChEBI" id="CHEBI:29985"/>
        <dbReference type="ChEBI" id="CHEBI:30616"/>
        <dbReference type="ChEBI" id="CHEBI:43474"/>
        <dbReference type="ChEBI" id="CHEBI:57451"/>
        <dbReference type="ChEBI" id="CHEBI:456216"/>
        <dbReference type="EC" id="6.3.2.12"/>
    </reaction>
</comment>
<dbReference type="EC" id="6.3.2.12" evidence="7"/>
<keyword evidence="11" id="KW-0479">Metal-binding</keyword>
<evidence type="ECO:0000256" key="1">
    <source>
        <dbReference type="ARBA" id="ARBA00001946"/>
    </source>
</evidence>
<keyword evidence="27" id="KW-1185">Reference proteome</keyword>
<dbReference type="InterPro" id="IPR001645">
    <property type="entry name" value="Folylpolyglutamate_synth"/>
</dbReference>
<dbReference type="EC" id="6.3.2.17" evidence="8"/>
<dbReference type="Proteomes" id="UP000325755">
    <property type="component" value="Chromosome"/>
</dbReference>
<evidence type="ECO:0000256" key="17">
    <source>
        <dbReference type="ARBA" id="ARBA00030592"/>
    </source>
</evidence>